<feature type="region of interest" description="Disordered" evidence="7">
    <location>
        <begin position="298"/>
        <end position="321"/>
    </location>
</feature>
<dbReference type="Pfam" id="PF06027">
    <property type="entry name" value="SLC35F"/>
    <property type="match status" value="3"/>
</dbReference>
<dbReference type="GO" id="GO:0022857">
    <property type="term" value="F:transmembrane transporter activity"/>
    <property type="evidence" value="ECO:0007669"/>
    <property type="project" value="InterPro"/>
</dbReference>
<keyword evidence="6 8" id="KW-0472">Membrane</keyword>
<accession>A0A9N9ATN9</accession>
<keyword evidence="4 8" id="KW-0812">Transmembrane</keyword>
<evidence type="ECO:0000256" key="3">
    <source>
        <dbReference type="ARBA" id="ARBA00022448"/>
    </source>
</evidence>
<feature type="transmembrane region" description="Helical" evidence="8">
    <location>
        <begin position="236"/>
        <end position="256"/>
    </location>
</feature>
<evidence type="ECO:0000313" key="9">
    <source>
        <dbReference type="EMBL" id="CAG8544560.1"/>
    </source>
</evidence>
<organism evidence="9 10">
    <name type="scientific">Ambispora gerdemannii</name>
    <dbReference type="NCBI Taxonomy" id="144530"/>
    <lineage>
        <taxon>Eukaryota</taxon>
        <taxon>Fungi</taxon>
        <taxon>Fungi incertae sedis</taxon>
        <taxon>Mucoromycota</taxon>
        <taxon>Glomeromycotina</taxon>
        <taxon>Glomeromycetes</taxon>
        <taxon>Archaeosporales</taxon>
        <taxon>Ambisporaceae</taxon>
        <taxon>Ambispora</taxon>
    </lineage>
</organism>
<dbReference type="OrthoDB" id="429955at2759"/>
<keyword evidence="5 8" id="KW-1133">Transmembrane helix</keyword>
<dbReference type="InterPro" id="IPR009262">
    <property type="entry name" value="SLC35_F1/F2/F6"/>
</dbReference>
<dbReference type="PANTHER" id="PTHR14233:SF4">
    <property type="entry name" value="SOLUTE CARRIER FAMILY 35 MEMBER F2"/>
    <property type="match status" value="1"/>
</dbReference>
<dbReference type="AlphaFoldDB" id="A0A9N9ATN9"/>
<evidence type="ECO:0000256" key="4">
    <source>
        <dbReference type="ARBA" id="ARBA00022692"/>
    </source>
</evidence>
<gene>
    <name evidence="9" type="ORF">AGERDE_LOCUS6356</name>
</gene>
<keyword evidence="10" id="KW-1185">Reference proteome</keyword>
<evidence type="ECO:0000313" key="10">
    <source>
        <dbReference type="Proteomes" id="UP000789831"/>
    </source>
</evidence>
<dbReference type="InterPro" id="IPR052221">
    <property type="entry name" value="SLC35F_Transporter"/>
</dbReference>
<evidence type="ECO:0000256" key="5">
    <source>
        <dbReference type="ARBA" id="ARBA00022989"/>
    </source>
</evidence>
<dbReference type="Proteomes" id="UP000789831">
    <property type="component" value="Unassembled WGS sequence"/>
</dbReference>
<feature type="transmembrane region" description="Helical" evidence="8">
    <location>
        <begin position="44"/>
        <end position="66"/>
    </location>
</feature>
<evidence type="ECO:0000256" key="8">
    <source>
        <dbReference type="SAM" id="Phobius"/>
    </source>
</evidence>
<evidence type="ECO:0000256" key="7">
    <source>
        <dbReference type="SAM" id="MobiDB-lite"/>
    </source>
</evidence>
<dbReference type="PANTHER" id="PTHR14233">
    <property type="entry name" value="DUF914-RELATED"/>
    <property type="match status" value="1"/>
</dbReference>
<protein>
    <submittedName>
        <fullName evidence="9">1607_t:CDS:1</fullName>
    </submittedName>
</protein>
<proteinExistence type="inferred from homology"/>
<comment type="subcellular location">
    <subcellularLocation>
        <location evidence="1">Membrane</location>
        <topology evidence="1">Multi-pass membrane protein</topology>
    </subcellularLocation>
</comment>
<comment type="caution">
    <text evidence="9">The sequence shown here is derived from an EMBL/GenBank/DDBJ whole genome shotgun (WGS) entry which is preliminary data.</text>
</comment>
<evidence type="ECO:0000256" key="2">
    <source>
        <dbReference type="ARBA" id="ARBA00007863"/>
    </source>
</evidence>
<name>A0A9N9ATN9_9GLOM</name>
<evidence type="ECO:0000256" key="1">
    <source>
        <dbReference type="ARBA" id="ARBA00004141"/>
    </source>
</evidence>
<feature type="transmembrane region" description="Helical" evidence="8">
    <location>
        <begin position="262"/>
        <end position="281"/>
    </location>
</feature>
<dbReference type="EMBL" id="CAJVPL010000976">
    <property type="protein sequence ID" value="CAG8544560.1"/>
    <property type="molecule type" value="Genomic_DNA"/>
</dbReference>
<evidence type="ECO:0000256" key="6">
    <source>
        <dbReference type="ARBA" id="ARBA00023136"/>
    </source>
</evidence>
<comment type="similarity">
    <text evidence="2">Belongs to the SLC35F solute transporter family.</text>
</comment>
<keyword evidence="3" id="KW-0813">Transport</keyword>
<feature type="transmembrane region" description="Helical" evidence="8">
    <location>
        <begin position="86"/>
        <end position="106"/>
    </location>
</feature>
<feature type="transmembrane region" description="Helical" evidence="8">
    <location>
        <begin position="203"/>
        <end position="224"/>
    </location>
</feature>
<feature type="transmembrane region" description="Helical" evidence="8">
    <location>
        <begin position="118"/>
        <end position="137"/>
    </location>
</feature>
<dbReference type="GO" id="GO:0016020">
    <property type="term" value="C:membrane"/>
    <property type="evidence" value="ECO:0007669"/>
    <property type="project" value="UniProtKB-SubCell"/>
</dbReference>
<feature type="compositionally biased region" description="Basic and acidic residues" evidence="7">
    <location>
        <begin position="303"/>
        <end position="321"/>
    </location>
</feature>
<sequence length="321" mass="36530">MATTTITIPPAATTEKQTTFSPKQETSEKDLYEKSWEEKLSYIFSIRFILILLLGQILSFCITATSVTTQKLAIDYGANFPTTQNLFNYILLCVVFTGITIWKLALVDVEGNYFVVKAYTYTYTTILSAMLLDAWTIPVVVALKLTDIVVDTGDQVKGDLFCLLGATFYVLSNVGEEYLVRQFPFSFIIRSILERKELHDNNWTGGMVGLIIAYLLAMFVLYMLTPVLFRKSSAAFFNISLLTSDFYTLSLGLRLFDLKMYPLYPLWYSMIILGCVIYYVYPATQPKIKDKQELEIENTTLENNEKESEVVEKSMSKSEAV</sequence>
<reference evidence="9" key="1">
    <citation type="submission" date="2021-06" db="EMBL/GenBank/DDBJ databases">
        <authorList>
            <person name="Kallberg Y."/>
            <person name="Tangrot J."/>
            <person name="Rosling A."/>
        </authorList>
    </citation>
    <scope>NUCLEOTIDE SEQUENCE</scope>
    <source>
        <strain evidence="9">MT106</strain>
    </source>
</reference>